<evidence type="ECO:0000256" key="1">
    <source>
        <dbReference type="ARBA" id="ARBA00004141"/>
    </source>
</evidence>
<comment type="subcellular location">
    <subcellularLocation>
        <location evidence="1">Membrane</location>
        <topology evidence="1">Multi-pass membrane protein</topology>
    </subcellularLocation>
</comment>
<comment type="caution">
    <text evidence="6">The sequence shown here is derived from an EMBL/GenBank/DDBJ whole genome shotgun (WGS) entry which is preliminary data.</text>
</comment>
<keyword evidence="7" id="KW-1185">Reference proteome</keyword>
<organism evidence="6 7">
    <name type="scientific">Rhipicephalus microplus</name>
    <name type="common">Cattle tick</name>
    <name type="synonym">Boophilus microplus</name>
    <dbReference type="NCBI Taxonomy" id="6941"/>
    <lineage>
        <taxon>Eukaryota</taxon>
        <taxon>Metazoa</taxon>
        <taxon>Ecdysozoa</taxon>
        <taxon>Arthropoda</taxon>
        <taxon>Chelicerata</taxon>
        <taxon>Arachnida</taxon>
        <taxon>Acari</taxon>
        <taxon>Parasitiformes</taxon>
        <taxon>Ixodida</taxon>
        <taxon>Ixodoidea</taxon>
        <taxon>Ixodidae</taxon>
        <taxon>Rhipicephalinae</taxon>
        <taxon>Rhipicephalus</taxon>
        <taxon>Boophilus</taxon>
    </lineage>
</organism>
<dbReference type="Gene3D" id="1.20.1250.20">
    <property type="entry name" value="MFS general substrate transporter like domains"/>
    <property type="match status" value="1"/>
</dbReference>
<feature type="transmembrane region" description="Helical" evidence="5">
    <location>
        <begin position="21"/>
        <end position="39"/>
    </location>
</feature>
<keyword evidence="3 5" id="KW-1133">Transmembrane helix</keyword>
<keyword evidence="4 5" id="KW-0472">Membrane</keyword>
<dbReference type="OMA" id="ITMFVIS"/>
<sequence length="221" mass="23496">MLAEVRVSDLLSKHNLRRRSAVIFGCWFLVFGAFAHFTTTDVLRNSERARIALVLFRLPCVVADVCAITRAGRRLSLGFSMLALSVVATALSVAELFGASAKLSAALVISGLLTFDLSAVTVFAFSAELYPTVLRGTALGCCYMSCRLGAFVAPFVNLIPSPPLRSAAYAVSAAILLVLSAVAFALPETRQLPPSNTMPGMLAMEEKWLLGSPLRVARGGG</sequence>
<dbReference type="SUPFAM" id="SSF103473">
    <property type="entry name" value="MFS general substrate transporter"/>
    <property type="match status" value="1"/>
</dbReference>
<evidence type="ECO:0000256" key="4">
    <source>
        <dbReference type="ARBA" id="ARBA00023136"/>
    </source>
</evidence>
<protein>
    <submittedName>
        <fullName evidence="6">Uncharacterized protein</fullName>
    </submittedName>
</protein>
<dbReference type="GO" id="GO:0016020">
    <property type="term" value="C:membrane"/>
    <property type="evidence" value="ECO:0007669"/>
    <property type="project" value="UniProtKB-SubCell"/>
</dbReference>
<dbReference type="PANTHER" id="PTHR24064">
    <property type="entry name" value="SOLUTE CARRIER FAMILY 22 MEMBER"/>
    <property type="match status" value="1"/>
</dbReference>
<proteinExistence type="predicted"/>
<reference evidence="6" key="1">
    <citation type="journal article" date="2020" name="Cell">
        <title>Large-Scale Comparative Analyses of Tick Genomes Elucidate Their Genetic Diversity and Vector Capacities.</title>
        <authorList>
            <consortium name="Tick Genome and Microbiome Consortium (TIGMIC)"/>
            <person name="Jia N."/>
            <person name="Wang J."/>
            <person name="Shi W."/>
            <person name="Du L."/>
            <person name="Sun Y."/>
            <person name="Zhan W."/>
            <person name="Jiang J.F."/>
            <person name="Wang Q."/>
            <person name="Zhang B."/>
            <person name="Ji P."/>
            <person name="Bell-Sakyi L."/>
            <person name="Cui X.M."/>
            <person name="Yuan T.T."/>
            <person name="Jiang B.G."/>
            <person name="Yang W.F."/>
            <person name="Lam T.T."/>
            <person name="Chang Q.C."/>
            <person name="Ding S.J."/>
            <person name="Wang X.J."/>
            <person name="Zhu J.G."/>
            <person name="Ruan X.D."/>
            <person name="Zhao L."/>
            <person name="Wei J.T."/>
            <person name="Ye R.Z."/>
            <person name="Que T.C."/>
            <person name="Du C.H."/>
            <person name="Zhou Y.H."/>
            <person name="Cheng J.X."/>
            <person name="Dai P.F."/>
            <person name="Guo W.B."/>
            <person name="Han X.H."/>
            <person name="Huang E.J."/>
            <person name="Li L.F."/>
            <person name="Wei W."/>
            <person name="Gao Y.C."/>
            <person name="Liu J.Z."/>
            <person name="Shao H.Z."/>
            <person name="Wang X."/>
            <person name="Wang C.C."/>
            <person name="Yang T.C."/>
            <person name="Huo Q.B."/>
            <person name="Li W."/>
            <person name="Chen H.Y."/>
            <person name="Chen S.E."/>
            <person name="Zhou L.G."/>
            <person name="Ni X.B."/>
            <person name="Tian J.H."/>
            <person name="Sheng Y."/>
            <person name="Liu T."/>
            <person name="Pan Y.S."/>
            <person name="Xia L.Y."/>
            <person name="Li J."/>
            <person name="Zhao F."/>
            <person name="Cao W.C."/>
        </authorList>
    </citation>
    <scope>NUCLEOTIDE SEQUENCE</scope>
    <source>
        <strain evidence="6">Rmic-2018</strain>
    </source>
</reference>
<keyword evidence="2 5" id="KW-0812">Transmembrane</keyword>
<dbReference type="InterPro" id="IPR036259">
    <property type="entry name" value="MFS_trans_sf"/>
</dbReference>
<dbReference type="Proteomes" id="UP000821866">
    <property type="component" value="Unassembled WGS sequence"/>
</dbReference>
<name>A0A9J6CWU6_RHIMP</name>
<dbReference type="VEuPathDB" id="VectorBase:LOC119186473"/>
<dbReference type="AlphaFoldDB" id="A0A9J6CWU6"/>
<reference evidence="6" key="2">
    <citation type="submission" date="2021-09" db="EMBL/GenBank/DDBJ databases">
        <authorList>
            <person name="Jia N."/>
            <person name="Wang J."/>
            <person name="Shi W."/>
            <person name="Du L."/>
            <person name="Sun Y."/>
            <person name="Zhan W."/>
            <person name="Jiang J."/>
            <person name="Wang Q."/>
            <person name="Zhang B."/>
            <person name="Ji P."/>
            <person name="Sakyi L.B."/>
            <person name="Cui X."/>
            <person name="Yuan T."/>
            <person name="Jiang B."/>
            <person name="Yang W."/>
            <person name="Lam T.T.-Y."/>
            <person name="Chang Q."/>
            <person name="Ding S."/>
            <person name="Wang X."/>
            <person name="Zhu J."/>
            <person name="Ruan X."/>
            <person name="Zhao L."/>
            <person name="Wei J."/>
            <person name="Que T."/>
            <person name="Du C."/>
            <person name="Cheng J."/>
            <person name="Dai P."/>
            <person name="Han X."/>
            <person name="Huang E."/>
            <person name="Gao Y."/>
            <person name="Liu J."/>
            <person name="Shao H."/>
            <person name="Ye R."/>
            <person name="Li L."/>
            <person name="Wei W."/>
            <person name="Wang X."/>
            <person name="Wang C."/>
            <person name="Huo Q."/>
            <person name="Li W."/>
            <person name="Guo W."/>
            <person name="Chen H."/>
            <person name="Chen S."/>
            <person name="Zhou L."/>
            <person name="Zhou L."/>
            <person name="Ni X."/>
            <person name="Tian J."/>
            <person name="Zhou Y."/>
            <person name="Sheng Y."/>
            <person name="Liu T."/>
            <person name="Pan Y."/>
            <person name="Xia L."/>
            <person name="Li J."/>
            <person name="Zhao F."/>
            <person name="Cao W."/>
        </authorList>
    </citation>
    <scope>NUCLEOTIDE SEQUENCE</scope>
    <source>
        <strain evidence="6">Rmic-2018</strain>
        <tissue evidence="6">Larvae</tissue>
    </source>
</reference>
<gene>
    <name evidence="6" type="ORF">HPB51_028675</name>
</gene>
<evidence type="ECO:0000256" key="2">
    <source>
        <dbReference type="ARBA" id="ARBA00022692"/>
    </source>
</evidence>
<feature type="transmembrane region" description="Helical" evidence="5">
    <location>
        <begin position="75"/>
        <end position="97"/>
    </location>
</feature>
<evidence type="ECO:0000256" key="3">
    <source>
        <dbReference type="ARBA" id="ARBA00022989"/>
    </source>
</evidence>
<feature type="transmembrane region" description="Helical" evidence="5">
    <location>
        <begin position="166"/>
        <end position="186"/>
    </location>
</feature>
<dbReference type="OrthoDB" id="2261376at2759"/>
<evidence type="ECO:0000313" key="7">
    <source>
        <dbReference type="Proteomes" id="UP000821866"/>
    </source>
</evidence>
<accession>A0A9J6CWU6</accession>
<feature type="transmembrane region" description="Helical" evidence="5">
    <location>
        <begin position="103"/>
        <end position="125"/>
    </location>
</feature>
<evidence type="ECO:0000313" key="6">
    <source>
        <dbReference type="EMBL" id="KAH7942646.1"/>
    </source>
</evidence>
<dbReference type="EMBL" id="JABSTU010005541">
    <property type="protein sequence ID" value="KAH7942646.1"/>
    <property type="molecule type" value="Genomic_DNA"/>
</dbReference>
<feature type="transmembrane region" description="Helical" evidence="5">
    <location>
        <begin position="51"/>
        <end position="68"/>
    </location>
</feature>
<evidence type="ECO:0000256" key="5">
    <source>
        <dbReference type="SAM" id="Phobius"/>
    </source>
</evidence>
<feature type="transmembrane region" description="Helical" evidence="5">
    <location>
        <begin position="137"/>
        <end position="160"/>
    </location>
</feature>